<keyword evidence="1" id="KW-0732">Signal</keyword>
<accession>A0ABT0H1X5</accession>
<comment type="caution">
    <text evidence="2">The sequence shown here is derived from an EMBL/GenBank/DDBJ whole genome shotgun (WGS) entry which is preliminary data.</text>
</comment>
<proteinExistence type="predicted"/>
<protein>
    <submittedName>
        <fullName evidence="2">Uncharacterized protein</fullName>
    </submittedName>
</protein>
<evidence type="ECO:0000256" key="1">
    <source>
        <dbReference type="SAM" id="SignalP"/>
    </source>
</evidence>
<dbReference type="RefSeq" id="WP_248159466.1">
    <property type="nucleotide sequence ID" value="NZ_JALNMJ010000029.1"/>
</dbReference>
<evidence type="ECO:0000313" key="2">
    <source>
        <dbReference type="EMBL" id="MCK7615695.1"/>
    </source>
</evidence>
<dbReference type="EMBL" id="JALNMJ010000029">
    <property type="protein sequence ID" value="MCK7615695.1"/>
    <property type="molecule type" value="Genomic_DNA"/>
</dbReference>
<feature type="signal peptide" evidence="1">
    <location>
        <begin position="1"/>
        <end position="21"/>
    </location>
</feature>
<gene>
    <name evidence="2" type="ORF">M0H32_26335</name>
</gene>
<keyword evidence="3" id="KW-1185">Reference proteome</keyword>
<name>A0ABT0H1X5_9HYPH</name>
<organism evidence="2 3">
    <name type="scientific">Roseibium sediminicola</name>
    <dbReference type="NCBI Taxonomy" id="2933272"/>
    <lineage>
        <taxon>Bacteria</taxon>
        <taxon>Pseudomonadati</taxon>
        <taxon>Pseudomonadota</taxon>
        <taxon>Alphaproteobacteria</taxon>
        <taxon>Hyphomicrobiales</taxon>
        <taxon>Stappiaceae</taxon>
        <taxon>Roseibium</taxon>
    </lineage>
</organism>
<dbReference type="Proteomes" id="UP001431221">
    <property type="component" value="Unassembled WGS sequence"/>
</dbReference>
<reference evidence="2" key="1">
    <citation type="submission" date="2022-04" db="EMBL/GenBank/DDBJ databases">
        <title>Roseibium sp. CAU 1639 isolated from mud.</title>
        <authorList>
            <person name="Kim W."/>
        </authorList>
    </citation>
    <scope>NUCLEOTIDE SEQUENCE</scope>
    <source>
        <strain evidence="2">CAU 1639</strain>
    </source>
</reference>
<sequence>MRTLLVTLLVMFFAGVHTANALTRAPQRAAAIERSLTADTEMAVMTVLSQPHHLACCEQTDPKAMKAKVANCSVDCASVLPGCLHIPRPAAAAEESRSQPTLTAFLPAPFLQPPINV</sequence>
<feature type="chain" id="PRO_5046269950" evidence="1">
    <location>
        <begin position="22"/>
        <end position="117"/>
    </location>
</feature>
<evidence type="ECO:0000313" key="3">
    <source>
        <dbReference type="Proteomes" id="UP001431221"/>
    </source>
</evidence>